<dbReference type="FunFam" id="3.40.50.300:FF:000173">
    <property type="entry name" value="GTPase HflX"/>
    <property type="match status" value="1"/>
</dbReference>
<dbReference type="FunFam" id="3.40.50.11060:FF:000001">
    <property type="entry name" value="GTPase HflX"/>
    <property type="match status" value="1"/>
</dbReference>
<comment type="caution">
    <text evidence="10">The sequence shown here is derived from an EMBL/GenBank/DDBJ whole genome shotgun (WGS) entry which is preliminary data.</text>
</comment>
<dbReference type="AlphaFoldDB" id="A0A432VVE4"/>
<dbReference type="Pfam" id="PF16360">
    <property type="entry name" value="GTP-bdg_M"/>
    <property type="match status" value="1"/>
</dbReference>
<evidence type="ECO:0000259" key="9">
    <source>
        <dbReference type="PROSITE" id="PS51705"/>
    </source>
</evidence>
<dbReference type="Gene3D" id="6.10.250.2860">
    <property type="match status" value="1"/>
</dbReference>
<feature type="binding site" evidence="8">
    <location>
        <position position="211"/>
    </location>
    <ligand>
        <name>Mg(2+)</name>
        <dbReference type="ChEBI" id="CHEBI:18420"/>
    </ligand>
</feature>
<feature type="binding site" evidence="7">
    <location>
        <begin position="229"/>
        <end position="233"/>
    </location>
    <ligand>
        <name>GTP</name>
        <dbReference type="ChEBI" id="CHEBI:37565"/>
    </ligand>
</feature>
<dbReference type="NCBIfam" id="NF008280">
    <property type="entry name" value="PRK11058.1"/>
    <property type="match status" value="1"/>
</dbReference>
<evidence type="ECO:0000256" key="4">
    <source>
        <dbReference type="ARBA" id="ARBA00022842"/>
    </source>
</evidence>
<dbReference type="Pfam" id="PF01926">
    <property type="entry name" value="MMR_HSR1"/>
    <property type="match status" value="1"/>
</dbReference>
<evidence type="ECO:0000256" key="3">
    <source>
        <dbReference type="ARBA" id="ARBA00022741"/>
    </source>
</evidence>
<comment type="function">
    <text evidence="6">GTPase that associates with the 50S ribosomal subunit and may have a role during protein synthesis or ribosome biogenesis.</text>
</comment>
<keyword evidence="1 6" id="KW-0963">Cytoplasm</keyword>
<dbReference type="InterPro" id="IPR032305">
    <property type="entry name" value="GTP-bd_M"/>
</dbReference>
<dbReference type="PANTHER" id="PTHR10229">
    <property type="entry name" value="GTP-BINDING PROTEIN HFLX"/>
    <property type="match status" value="1"/>
</dbReference>
<dbReference type="NCBIfam" id="TIGR03156">
    <property type="entry name" value="GTP_HflX"/>
    <property type="match status" value="1"/>
</dbReference>
<evidence type="ECO:0000256" key="6">
    <source>
        <dbReference type="HAMAP-Rule" id="MF_00900"/>
    </source>
</evidence>
<evidence type="ECO:0000313" key="11">
    <source>
        <dbReference type="Proteomes" id="UP000288212"/>
    </source>
</evidence>
<feature type="binding site" evidence="7">
    <location>
        <begin position="251"/>
        <end position="254"/>
    </location>
    <ligand>
        <name>GTP</name>
        <dbReference type="ChEBI" id="CHEBI:37565"/>
    </ligand>
</feature>
<dbReference type="InterPro" id="IPR042108">
    <property type="entry name" value="GTPase_HflX_N_sf"/>
</dbReference>
<dbReference type="SUPFAM" id="SSF54980">
    <property type="entry name" value="EF-G C-terminal domain-like"/>
    <property type="match status" value="1"/>
</dbReference>
<dbReference type="GO" id="GO:0005525">
    <property type="term" value="F:GTP binding"/>
    <property type="evidence" value="ECO:0007669"/>
    <property type="project" value="UniProtKB-UniRule"/>
</dbReference>
<feature type="domain" description="Hflx-type G" evidence="9">
    <location>
        <begin position="198"/>
        <end position="365"/>
    </location>
</feature>
<proteinExistence type="inferred from homology"/>
<comment type="similarity">
    <text evidence="6">Belongs to the TRAFAC class OBG-HflX-like GTPase superfamily. HflX GTPase family.</text>
</comment>
<evidence type="ECO:0000256" key="5">
    <source>
        <dbReference type="ARBA" id="ARBA00023134"/>
    </source>
</evidence>
<feature type="binding site" evidence="8">
    <location>
        <position position="231"/>
    </location>
    <ligand>
        <name>Mg(2+)</name>
        <dbReference type="ChEBI" id="CHEBI:18420"/>
    </ligand>
</feature>
<accession>A0A432VVE4</accession>
<reference evidence="10 11" key="1">
    <citation type="journal article" date="2011" name="Front. Microbiol.">
        <title>Genomic signatures of strain selection and enhancement in Bacillus atrophaeus var. globigii, a historical biowarfare simulant.</title>
        <authorList>
            <person name="Gibbons H.S."/>
            <person name="Broomall S.M."/>
            <person name="McNew L.A."/>
            <person name="Daligault H."/>
            <person name="Chapman C."/>
            <person name="Bruce D."/>
            <person name="Karavis M."/>
            <person name="Krepps M."/>
            <person name="McGregor P.A."/>
            <person name="Hong C."/>
            <person name="Park K.H."/>
            <person name="Akmal A."/>
            <person name="Feldman A."/>
            <person name="Lin J.S."/>
            <person name="Chang W.E."/>
            <person name="Higgs B.W."/>
            <person name="Demirev P."/>
            <person name="Lindquist J."/>
            <person name="Liem A."/>
            <person name="Fochler E."/>
            <person name="Read T.D."/>
            <person name="Tapia R."/>
            <person name="Johnson S."/>
            <person name="Bishop-Lilly K.A."/>
            <person name="Detter C."/>
            <person name="Han C."/>
            <person name="Sozhamannan S."/>
            <person name="Rosenzweig C.N."/>
            <person name="Skowronski E.W."/>
        </authorList>
    </citation>
    <scope>NUCLEOTIDE SEQUENCE [LARGE SCALE GENOMIC DNA]</scope>
    <source>
        <strain evidence="10 11">AK5</strain>
    </source>
</reference>
<comment type="cofactor">
    <cofactor evidence="8">
        <name>Mg(2+)</name>
        <dbReference type="ChEBI" id="CHEBI:18420"/>
    </cofactor>
</comment>
<dbReference type="SUPFAM" id="SSF52540">
    <property type="entry name" value="P-loop containing nucleoside triphosphate hydrolases"/>
    <property type="match status" value="1"/>
</dbReference>
<evidence type="ECO:0000313" key="10">
    <source>
        <dbReference type="EMBL" id="RUO20552.1"/>
    </source>
</evidence>
<keyword evidence="5 6" id="KW-0342">GTP-binding</keyword>
<feature type="binding site" evidence="7">
    <location>
        <begin position="204"/>
        <end position="211"/>
    </location>
    <ligand>
        <name>GTP</name>
        <dbReference type="ChEBI" id="CHEBI:37565"/>
    </ligand>
</feature>
<keyword evidence="2 8" id="KW-0479">Metal-binding</keyword>
<dbReference type="PIRSF" id="PIRSF006809">
    <property type="entry name" value="GTP-binding_hflX_prd"/>
    <property type="match status" value="1"/>
</dbReference>
<comment type="subcellular location">
    <subcellularLocation>
        <location evidence="6">Cytoplasm</location>
    </subcellularLocation>
    <text evidence="6">May associate with membranes.</text>
</comment>
<dbReference type="Pfam" id="PF19275">
    <property type="entry name" value="HflX_C"/>
    <property type="match status" value="1"/>
</dbReference>
<keyword evidence="11" id="KW-1185">Reference proteome</keyword>
<dbReference type="Gene3D" id="3.40.50.11060">
    <property type="entry name" value="GTPase HflX, N-terminal domain"/>
    <property type="match status" value="1"/>
</dbReference>
<name>A0A432VVE4_9GAMM</name>
<dbReference type="GO" id="GO:0043022">
    <property type="term" value="F:ribosome binding"/>
    <property type="evidence" value="ECO:0007669"/>
    <property type="project" value="TreeGrafter"/>
</dbReference>
<dbReference type="InterPro" id="IPR030394">
    <property type="entry name" value="G_HFLX_dom"/>
</dbReference>
<dbReference type="InterPro" id="IPR025121">
    <property type="entry name" value="GTPase_HflX_N"/>
</dbReference>
<dbReference type="InterPro" id="IPR027417">
    <property type="entry name" value="P-loop_NTPase"/>
</dbReference>
<keyword evidence="4 8" id="KW-0460">Magnesium</keyword>
<feature type="binding site" evidence="7">
    <location>
        <begin position="343"/>
        <end position="345"/>
    </location>
    <ligand>
        <name>GTP</name>
        <dbReference type="ChEBI" id="CHEBI:37565"/>
    </ligand>
</feature>
<gene>
    <name evidence="6" type="primary">hflX</name>
    <name evidence="10" type="ORF">CWE06_04360</name>
</gene>
<dbReference type="CDD" id="cd01878">
    <property type="entry name" value="HflX"/>
    <property type="match status" value="1"/>
</dbReference>
<dbReference type="HAMAP" id="MF_00900">
    <property type="entry name" value="GTPase_HflX"/>
    <property type="match status" value="1"/>
</dbReference>
<evidence type="ECO:0000256" key="7">
    <source>
        <dbReference type="PIRSR" id="PIRSR006809-1"/>
    </source>
</evidence>
<dbReference type="InterPro" id="IPR016496">
    <property type="entry name" value="GTPase_HflX"/>
</dbReference>
<dbReference type="InterPro" id="IPR045498">
    <property type="entry name" value="HflX_C"/>
</dbReference>
<evidence type="ECO:0000256" key="8">
    <source>
        <dbReference type="PIRSR" id="PIRSR006809-2"/>
    </source>
</evidence>
<dbReference type="OrthoDB" id="9812272at2"/>
<dbReference type="Pfam" id="PF13167">
    <property type="entry name" value="GTP-bdg_N"/>
    <property type="match status" value="1"/>
</dbReference>
<protein>
    <recommendedName>
        <fullName evidence="6">GTPase HflX</fullName>
    </recommendedName>
    <alternativeName>
        <fullName evidence="6">GTP-binding protein HflX</fullName>
    </alternativeName>
</protein>
<evidence type="ECO:0000256" key="2">
    <source>
        <dbReference type="ARBA" id="ARBA00022723"/>
    </source>
</evidence>
<dbReference type="InterPro" id="IPR035647">
    <property type="entry name" value="EFG_III/V"/>
</dbReference>
<dbReference type="GO" id="GO:0097216">
    <property type="term" value="F:guanosine tetraphosphate binding"/>
    <property type="evidence" value="ECO:0007669"/>
    <property type="project" value="UniProtKB-ARBA"/>
</dbReference>
<feature type="binding site" evidence="7">
    <location>
        <begin position="317"/>
        <end position="320"/>
    </location>
    <ligand>
        <name>GTP</name>
        <dbReference type="ChEBI" id="CHEBI:37565"/>
    </ligand>
</feature>
<dbReference type="PANTHER" id="PTHR10229:SF0">
    <property type="entry name" value="GTP-BINDING PROTEIN 6-RELATED"/>
    <property type="match status" value="1"/>
</dbReference>
<dbReference type="Gene3D" id="3.40.50.300">
    <property type="entry name" value="P-loop containing nucleotide triphosphate hydrolases"/>
    <property type="match status" value="1"/>
</dbReference>
<dbReference type="EMBL" id="PIPI01000002">
    <property type="protein sequence ID" value="RUO20552.1"/>
    <property type="molecule type" value="Genomic_DNA"/>
</dbReference>
<evidence type="ECO:0000256" key="1">
    <source>
        <dbReference type="ARBA" id="ARBA00022490"/>
    </source>
</evidence>
<dbReference type="GO" id="GO:0005737">
    <property type="term" value="C:cytoplasm"/>
    <property type="evidence" value="ECO:0007669"/>
    <property type="project" value="UniProtKB-SubCell"/>
</dbReference>
<sequence>MFERYEGGEQAVLVHVDFPHESAREDLEELKLLVSSAGVEAVSVVTTSRKSPDSRLFIGSGKTEEVAALVQSTGAEVVIFNHALSPSQERNIEREVKARVLDRTGLILDIFAQRARTHEGKLQVELAQLRHVSTRLIRGWTHLERQKGGIGLRGPGETQLETDRRLIRGRIKHILSRLDKVEKQREQGRRSRQRAEIPTIALVGYTNAGKSTLFNRLTDANVYAADQLFATLDPTLRKYELPDVGSVIFADTVGFIRHLPHDLVAAFKATLQETKDADLLLHVMDCHDQQMAENRREVDTVLAEIEATDVPQLLVMNKLDLVPDLSPRIVRNEQGKPMEVWLSAQTGEGIDLLREALHDLLAPELVITTLKLPPNSGKLRSSLYALQCVTEEQAQDDGDVLLSVRVPAIEWQRLLKQFGEQLTRTLQNQADGER</sequence>
<dbReference type="Proteomes" id="UP000288212">
    <property type="component" value="Unassembled WGS sequence"/>
</dbReference>
<dbReference type="PRINTS" id="PR00326">
    <property type="entry name" value="GTP1OBG"/>
</dbReference>
<keyword evidence="3 6" id="KW-0547">Nucleotide-binding</keyword>
<dbReference type="GO" id="GO:0046872">
    <property type="term" value="F:metal ion binding"/>
    <property type="evidence" value="ECO:0007669"/>
    <property type="project" value="UniProtKB-KW"/>
</dbReference>
<comment type="subunit">
    <text evidence="6">Monomer. Associates with the 50S ribosomal subunit.</text>
</comment>
<dbReference type="RefSeq" id="WP_126791573.1">
    <property type="nucleotide sequence ID" value="NZ_PIPI01000002.1"/>
</dbReference>
<organism evidence="10 11">
    <name type="scientific">Aliidiomarina haloalkalitolerans</name>
    <dbReference type="NCBI Taxonomy" id="859059"/>
    <lineage>
        <taxon>Bacteria</taxon>
        <taxon>Pseudomonadati</taxon>
        <taxon>Pseudomonadota</taxon>
        <taxon>Gammaproteobacteria</taxon>
        <taxon>Alteromonadales</taxon>
        <taxon>Idiomarinaceae</taxon>
        <taxon>Aliidiomarina</taxon>
    </lineage>
</organism>
<dbReference type="PROSITE" id="PS51705">
    <property type="entry name" value="G_HFLX"/>
    <property type="match status" value="1"/>
</dbReference>
<dbReference type="InterPro" id="IPR006073">
    <property type="entry name" value="GTP-bd"/>
</dbReference>
<dbReference type="GO" id="GO:0003924">
    <property type="term" value="F:GTPase activity"/>
    <property type="evidence" value="ECO:0007669"/>
    <property type="project" value="UniProtKB-UniRule"/>
</dbReference>